<evidence type="ECO:0000313" key="4">
    <source>
        <dbReference type="Proteomes" id="UP001595974"/>
    </source>
</evidence>
<feature type="signal peptide" evidence="1">
    <location>
        <begin position="1"/>
        <end position="19"/>
    </location>
</feature>
<dbReference type="CDD" id="cd00198">
    <property type="entry name" value="vWFA"/>
    <property type="match status" value="1"/>
</dbReference>
<protein>
    <submittedName>
        <fullName evidence="3">Substrate-binding domain-containing protein</fullName>
    </submittedName>
</protein>
<gene>
    <name evidence="3" type="ORF">ACFPTN_03405</name>
</gene>
<dbReference type="PROSITE" id="PS51257">
    <property type="entry name" value="PROKAR_LIPOPROTEIN"/>
    <property type="match status" value="1"/>
</dbReference>
<dbReference type="Proteomes" id="UP001595974">
    <property type="component" value="Unassembled WGS sequence"/>
</dbReference>
<evidence type="ECO:0000256" key="1">
    <source>
        <dbReference type="SAM" id="SignalP"/>
    </source>
</evidence>
<comment type="caution">
    <text evidence="3">The sequence shown here is derived from an EMBL/GenBank/DDBJ whole genome shotgun (WGS) entry which is preliminary data.</text>
</comment>
<organism evidence="3 4">
    <name type="scientific">Thauera sinica</name>
    <dbReference type="NCBI Taxonomy" id="2665146"/>
    <lineage>
        <taxon>Bacteria</taxon>
        <taxon>Pseudomonadati</taxon>
        <taxon>Pseudomonadota</taxon>
        <taxon>Betaproteobacteria</taxon>
        <taxon>Rhodocyclales</taxon>
        <taxon>Zoogloeaceae</taxon>
        <taxon>Thauera</taxon>
    </lineage>
</organism>
<dbReference type="Pfam" id="PF13531">
    <property type="entry name" value="SBP_bac_11"/>
    <property type="match status" value="1"/>
</dbReference>
<dbReference type="Pfam" id="PF00092">
    <property type="entry name" value="VWA"/>
    <property type="match status" value="1"/>
</dbReference>
<reference evidence="4" key="1">
    <citation type="journal article" date="2019" name="Int. J. Syst. Evol. Microbiol.">
        <title>The Global Catalogue of Microorganisms (GCM) 10K type strain sequencing project: providing services to taxonomists for standard genome sequencing and annotation.</title>
        <authorList>
            <consortium name="The Broad Institute Genomics Platform"/>
            <consortium name="The Broad Institute Genome Sequencing Center for Infectious Disease"/>
            <person name="Wu L."/>
            <person name="Ma J."/>
        </authorList>
    </citation>
    <scope>NUCLEOTIDE SEQUENCE [LARGE SCALE GENOMIC DNA]</scope>
    <source>
        <strain evidence="4">SHR3</strain>
    </source>
</reference>
<dbReference type="EMBL" id="JBHSOG010000010">
    <property type="protein sequence ID" value="MFC5768411.1"/>
    <property type="molecule type" value="Genomic_DNA"/>
</dbReference>
<dbReference type="Gene3D" id="3.40.50.410">
    <property type="entry name" value="von Willebrand factor, type A domain"/>
    <property type="match status" value="1"/>
</dbReference>
<dbReference type="SUPFAM" id="SSF53300">
    <property type="entry name" value="vWA-like"/>
    <property type="match status" value="1"/>
</dbReference>
<sequence>MSRLESLFARLGVALATLAAVLALTACGPQSGSDGPAAQSGDTLRILAGSEVQDLAPLKEDMARAAGMQVEFSYTGSLDAVEALESGEEYDAVWLSHGKYLQQTESLKPRIKASERIMTSPVILGVKRSKADALGWTKNEPTWGDVATAAATGKLDYAMTSPSSSNTGFTALVGVASALAGTGDALDIQSIQTDKLAALFKGQKFIAGSSGWLADAYVQRQGELDGLVNYESVILQLNAGGKLQEPLVPVYPKEGIVTADYPLMLLNDTKRDAYTRLVAYLRKPETQGFITRNTLRRPITAGVERAASIPDRVLIELPFPASRTVMDALLEAYQAQLRRPASTYFVLDVSGSMKGQGIEQLQGAIAGMAGDDTSLTGRFARFQLREQVLLLPFSDRVFPPLVVTMPENAADVQATLERIRRFNQSLSPDGGTAIFTAVQHAYARALSDKGRDAGRQYGIVLMTDGENTAGMGREEFLRWYAGLPSAQKSIPVFVVLFGDADADELKAIADATGGRVFDGRKSLRTAFKQIRGYL</sequence>
<keyword evidence="4" id="KW-1185">Reference proteome</keyword>
<proteinExistence type="predicted"/>
<dbReference type="PROSITE" id="PS50234">
    <property type="entry name" value="VWFA"/>
    <property type="match status" value="1"/>
</dbReference>
<dbReference type="InterPro" id="IPR002035">
    <property type="entry name" value="VWF_A"/>
</dbReference>
<feature type="chain" id="PRO_5045810600" evidence="1">
    <location>
        <begin position="20"/>
        <end position="534"/>
    </location>
</feature>
<dbReference type="SMART" id="SM00327">
    <property type="entry name" value="VWA"/>
    <property type="match status" value="1"/>
</dbReference>
<name>A0ABW1AMN2_9RHOO</name>
<dbReference type="PANTHER" id="PTHR30632">
    <property type="entry name" value="MOLYBDATE-BINDING PERIPLASMIC PROTEIN"/>
    <property type="match status" value="1"/>
</dbReference>
<dbReference type="SUPFAM" id="SSF53850">
    <property type="entry name" value="Periplasmic binding protein-like II"/>
    <property type="match status" value="1"/>
</dbReference>
<dbReference type="PANTHER" id="PTHR30632:SF0">
    <property type="entry name" value="SULFATE-BINDING PROTEIN"/>
    <property type="match status" value="1"/>
</dbReference>
<evidence type="ECO:0000313" key="3">
    <source>
        <dbReference type="EMBL" id="MFC5768411.1"/>
    </source>
</evidence>
<dbReference type="InterPro" id="IPR050682">
    <property type="entry name" value="ModA/WtpA"/>
</dbReference>
<evidence type="ECO:0000259" key="2">
    <source>
        <dbReference type="PROSITE" id="PS50234"/>
    </source>
</evidence>
<feature type="domain" description="VWFA" evidence="2">
    <location>
        <begin position="342"/>
        <end position="534"/>
    </location>
</feature>
<dbReference type="RefSeq" id="WP_096448654.1">
    <property type="nucleotide sequence ID" value="NZ_JBHSOG010000010.1"/>
</dbReference>
<dbReference type="InterPro" id="IPR036465">
    <property type="entry name" value="vWFA_dom_sf"/>
</dbReference>
<keyword evidence="1" id="KW-0732">Signal</keyword>
<dbReference type="Gene3D" id="3.40.190.10">
    <property type="entry name" value="Periplasmic binding protein-like II"/>
    <property type="match status" value="2"/>
</dbReference>
<accession>A0ABW1AMN2</accession>